<reference evidence="1 2" key="1">
    <citation type="submission" date="2017-08" db="EMBL/GenBank/DDBJ databases">
        <authorList>
            <person name="Chaillou S."/>
        </authorList>
    </citation>
    <scope>NUCLEOTIDE SEQUENCE [LARGE SCALE GENOMIC DNA]</scope>
    <source>
        <strain evidence="1 2">MFPA15A1205</strain>
    </source>
</reference>
<dbReference type="EMBL" id="OBKZ01000013">
    <property type="protein sequence ID" value="SOB51619.1"/>
    <property type="molecule type" value="Genomic_DNA"/>
</dbReference>
<proteinExistence type="predicted"/>
<evidence type="ECO:0000313" key="1">
    <source>
        <dbReference type="EMBL" id="SOB51619.1"/>
    </source>
</evidence>
<sequence length="44" mass="5270">MPHKKALTRQGFFMAGIYLQKRYFATKYYPHRNDSPPLSDLKPR</sequence>
<organism evidence="1 2">
    <name type="scientific">Pseudomonas lundensis</name>
    <dbReference type="NCBI Taxonomy" id="86185"/>
    <lineage>
        <taxon>Bacteria</taxon>
        <taxon>Pseudomonadati</taxon>
        <taxon>Pseudomonadota</taxon>
        <taxon>Gammaproteobacteria</taxon>
        <taxon>Pseudomonadales</taxon>
        <taxon>Pseudomonadaceae</taxon>
        <taxon>Pseudomonas</taxon>
    </lineage>
</organism>
<accession>A0AAX2H5Y0</accession>
<name>A0AAX2H5Y0_9PSED</name>
<comment type="caution">
    <text evidence="1">The sequence shown here is derived from an EMBL/GenBank/DDBJ whole genome shotgun (WGS) entry which is preliminary data.</text>
</comment>
<dbReference type="Proteomes" id="UP000219564">
    <property type="component" value="Unassembled WGS sequence"/>
</dbReference>
<dbReference type="AlphaFoldDB" id="A0AAX2H5Y0"/>
<evidence type="ECO:0000313" key="2">
    <source>
        <dbReference type="Proteomes" id="UP000219564"/>
    </source>
</evidence>
<gene>
    <name evidence="1" type="ORF">PLUA15_200013</name>
</gene>
<protein>
    <submittedName>
        <fullName evidence="1">Uncharacterized protein</fullName>
    </submittedName>
</protein>